<proteinExistence type="predicted"/>
<dbReference type="GO" id="GO:0016746">
    <property type="term" value="F:acyltransferase activity"/>
    <property type="evidence" value="ECO:0007669"/>
    <property type="project" value="UniProtKB-KW"/>
</dbReference>
<dbReference type="EMBL" id="CP133270">
    <property type="protein sequence ID" value="WVX65853.1"/>
    <property type="molecule type" value="Genomic_DNA"/>
</dbReference>
<keyword evidence="2" id="KW-0808">Transferase</keyword>
<feature type="domain" description="DUF374" evidence="1">
    <location>
        <begin position="68"/>
        <end position="135"/>
    </location>
</feature>
<dbReference type="RefSeq" id="WP_331256425.1">
    <property type="nucleotide sequence ID" value="NZ_CP133270.1"/>
</dbReference>
<evidence type="ECO:0000259" key="1">
    <source>
        <dbReference type="Pfam" id="PF04028"/>
    </source>
</evidence>
<name>A0ABZ2C157_9PROT</name>
<evidence type="ECO:0000313" key="2">
    <source>
        <dbReference type="EMBL" id="WVX65853.1"/>
    </source>
</evidence>
<dbReference type="CDD" id="cd07983">
    <property type="entry name" value="LPLAT_DUF374-like"/>
    <property type="match status" value="1"/>
</dbReference>
<dbReference type="SUPFAM" id="SSF69593">
    <property type="entry name" value="Glycerol-3-phosphate (1)-acyltransferase"/>
    <property type="match status" value="1"/>
</dbReference>
<protein>
    <submittedName>
        <fullName evidence="2">Lysophospholipid acyltransferase family protein</fullName>
    </submittedName>
</protein>
<keyword evidence="2" id="KW-0012">Acyltransferase</keyword>
<reference evidence="2 3" key="1">
    <citation type="journal article" date="2024" name="Environ. Microbiol.">
        <title>Novel evolutionary insights on the interactions of the Holosporales (Alphaproteobacteria) with eukaryotic hosts from comparative genomics.</title>
        <authorList>
            <person name="Giovannini M."/>
            <person name="Petroni G."/>
            <person name="Castelli M."/>
        </authorList>
    </citation>
    <scope>NUCLEOTIDE SEQUENCE [LARGE SCALE GENOMIC DNA]</scope>
    <source>
        <strain evidence="2 3">US_Bl 15I1</strain>
    </source>
</reference>
<dbReference type="Proteomes" id="UP001330434">
    <property type="component" value="Chromosome"/>
</dbReference>
<organism evidence="2 3">
    <name type="scientific">Candidatus Bealeia paramacronuclearis</name>
    <dbReference type="NCBI Taxonomy" id="1921001"/>
    <lineage>
        <taxon>Bacteria</taxon>
        <taxon>Pseudomonadati</taxon>
        <taxon>Pseudomonadota</taxon>
        <taxon>Alphaproteobacteria</taxon>
        <taxon>Holosporales</taxon>
        <taxon>Holosporaceae</taxon>
        <taxon>Candidatus Bealeia</taxon>
    </lineage>
</organism>
<gene>
    <name evidence="2" type="ORF">Bealeia1_00019</name>
</gene>
<evidence type="ECO:0000313" key="3">
    <source>
        <dbReference type="Proteomes" id="UP001330434"/>
    </source>
</evidence>
<accession>A0ABZ2C157</accession>
<sequence length="230" mass="26198">MSILKKIRKSVVVRRIISRLISTYVRIVWWTSPWTFVGREGFQHYWDLGVPVIGCFWHGRLLMMLKVWYGAHKFHMLVSSHPDGEIINYATQHFGFGIVKGSSTRGGVEATRKILSILEKGESVGITPDGPKGPRFQAKISVIQIARLSGCVIFPVGYSTTRGKWLRSWDRFYIPFPFSRGVFVMAEPLVVKDSLLSDEELRQELEKRLNDANHQADILCGHVNNEGELP</sequence>
<dbReference type="Pfam" id="PF04028">
    <property type="entry name" value="DUF374"/>
    <property type="match status" value="1"/>
</dbReference>
<dbReference type="InterPro" id="IPR007172">
    <property type="entry name" value="DUF374"/>
</dbReference>
<keyword evidence="3" id="KW-1185">Reference proteome</keyword>